<dbReference type="PROSITE" id="PS51257">
    <property type="entry name" value="PROKAR_LIPOPROTEIN"/>
    <property type="match status" value="1"/>
</dbReference>
<accession>A0ABR7KSY1</accession>
<name>A0ABR7KSY1_9SPHI</name>
<proteinExistence type="predicted"/>
<protein>
    <recommendedName>
        <fullName evidence="3">Lipoprotein</fullName>
    </recommendedName>
</protein>
<gene>
    <name evidence="1" type="ORF">H7U22_12105</name>
</gene>
<dbReference type="Proteomes" id="UP000652755">
    <property type="component" value="Unassembled WGS sequence"/>
</dbReference>
<comment type="caution">
    <text evidence="1">The sequence shown here is derived from an EMBL/GenBank/DDBJ whole genome shotgun (WGS) entry which is preliminary data.</text>
</comment>
<dbReference type="EMBL" id="JACRYL010000009">
    <property type="protein sequence ID" value="MBC6111167.1"/>
    <property type="molecule type" value="Genomic_DNA"/>
</dbReference>
<organism evidence="1 2">
    <name type="scientific">Pedobacter fastidiosus</name>
    <dbReference type="NCBI Taxonomy" id="2765361"/>
    <lineage>
        <taxon>Bacteria</taxon>
        <taxon>Pseudomonadati</taxon>
        <taxon>Bacteroidota</taxon>
        <taxon>Sphingobacteriia</taxon>
        <taxon>Sphingobacteriales</taxon>
        <taxon>Sphingobacteriaceae</taxon>
        <taxon>Pedobacter</taxon>
    </lineage>
</organism>
<keyword evidence="2" id="KW-1185">Reference proteome</keyword>
<reference evidence="1 2" key="1">
    <citation type="submission" date="2020-08" db="EMBL/GenBank/DDBJ databases">
        <authorList>
            <person name="Sun Q."/>
            <person name="Inoue M."/>
        </authorList>
    </citation>
    <scope>NUCLEOTIDE SEQUENCE [LARGE SCALE GENOMIC DNA]</scope>
    <source>
        <strain evidence="1 2">CCM 8938</strain>
    </source>
</reference>
<evidence type="ECO:0000313" key="1">
    <source>
        <dbReference type="EMBL" id="MBC6111167.1"/>
    </source>
</evidence>
<evidence type="ECO:0000313" key="2">
    <source>
        <dbReference type="Proteomes" id="UP000652755"/>
    </source>
</evidence>
<evidence type="ECO:0008006" key="3">
    <source>
        <dbReference type="Google" id="ProtNLM"/>
    </source>
</evidence>
<dbReference type="RefSeq" id="WP_187071623.1">
    <property type="nucleotide sequence ID" value="NZ_JACRYL010000009.1"/>
</dbReference>
<sequence>MKHFRNLFIFSSLSLLIFSCGKKTNKDRADELVESKYETSNQKLDFENAKLDSLFNITPKAYSDSLKRGIELDSTLAVLESQIEQFSQKESDSVGKISAALTKERYRLLDFAKTKPQFIGWKLSGVKIEGVKSEILTFNFDKSISKIVE</sequence>